<comment type="similarity">
    <text evidence="3 13">Belongs to the guanylate kinase family.</text>
</comment>
<dbReference type="GO" id="GO:0005829">
    <property type="term" value="C:cytosol"/>
    <property type="evidence" value="ECO:0007669"/>
    <property type="project" value="TreeGrafter"/>
</dbReference>
<evidence type="ECO:0000256" key="12">
    <source>
        <dbReference type="ARBA" id="ARBA00048594"/>
    </source>
</evidence>
<evidence type="ECO:0000256" key="10">
    <source>
        <dbReference type="ARBA" id="ARBA00022840"/>
    </source>
</evidence>
<evidence type="ECO:0000313" key="15">
    <source>
        <dbReference type="EMBL" id="OOR89560.1"/>
    </source>
</evidence>
<dbReference type="PROSITE" id="PS50052">
    <property type="entry name" value="GUANYLATE_KINASE_2"/>
    <property type="match status" value="1"/>
</dbReference>
<dbReference type="NCBIfam" id="TIGR03263">
    <property type="entry name" value="guanyl_kin"/>
    <property type="match status" value="1"/>
</dbReference>
<dbReference type="RefSeq" id="WP_078276639.1">
    <property type="nucleotide sequence ID" value="NZ_MUXU01000038.1"/>
</dbReference>
<dbReference type="GO" id="GO:0005524">
    <property type="term" value="F:ATP binding"/>
    <property type="evidence" value="ECO:0007669"/>
    <property type="project" value="UniProtKB-UniRule"/>
</dbReference>
<keyword evidence="7 13" id="KW-0808">Transferase</keyword>
<dbReference type="OrthoDB" id="9808150at2"/>
<evidence type="ECO:0000256" key="4">
    <source>
        <dbReference type="ARBA" id="ARBA00012961"/>
    </source>
</evidence>
<dbReference type="Pfam" id="PF00625">
    <property type="entry name" value="Guanylate_kin"/>
    <property type="match status" value="1"/>
</dbReference>
<comment type="function">
    <text evidence="1 13">Essential for recycling GMP and indirectly, cGMP.</text>
</comment>
<evidence type="ECO:0000256" key="9">
    <source>
        <dbReference type="ARBA" id="ARBA00022777"/>
    </source>
</evidence>
<dbReference type="PANTHER" id="PTHR23117:SF13">
    <property type="entry name" value="GUANYLATE KINASE"/>
    <property type="match status" value="1"/>
</dbReference>
<evidence type="ECO:0000256" key="1">
    <source>
        <dbReference type="ARBA" id="ARBA00003531"/>
    </source>
</evidence>
<reference evidence="16 18" key="2">
    <citation type="submission" date="2018-06" db="EMBL/GenBank/DDBJ databases">
        <authorList>
            <consortium name="Pathogen Informatics"/>
            <person name="Doyle S."/>
        </authorList>
    </citation>
    <scope>NUCLEOTIDE SEQUENCE [LARGE SCALE GENOMIC DNA]</scope>
    <source>
        <strain evidence="16 18">NCTC10293</strain>
    </source>
</reference>
<dbReference type="InterPro" id="IPR008144">
    <property type="entry name" value="Guanylate_kin-like_dom"/>
</dbReference>
<dbReference type="SUPFAM" id="SSF52540">
    <property type="entry name" value="P-loop containing nucleoside triphosphate hydrolases"/>
    <property type="match status" value="1"/>
</dbReference>
<dbReference type="EC" id="2.7.4.8" evidence="4 13"/>
<feature type="domain" description="Guanylate kinase-like" evidence="14">
    <location>
        <begin position="9"/>
        <end position="187"/>
    </location>
</feature>
<dbReference type="GO" id="GO:0004385">
    <property type="term" value="F:GMP kinase activity"/>
    <property type="evidence" value="ECO:0007669"/>
    <property type="project" value="UniProtKB-UniRule"/>
</dbReference>
<evidence type="ECO:0000256" key="5">
    <source>
        <dbReference type="ARBA" id="ARBA00016296"/>
    </source>
</evidence>
<dbReference type="InterPro" id="IPR017665">
    <property type="entry name" value="Guanylate_kinase"/>
</dbReference>
<dbReference type="Proteomes" id="UP000190435">
    <property type="component" value="Unassembled WGS sequence"/>
</dbReference>
<dbReference type="InterPro" id="IPR027417">
    <property type="entry name" value="P-loop_NTPase"/>
</dbReference>
<dbReference type="EMBL" id="MUXU01000038">
    <property type="protein sequence ID" value="OOR89560.1"/>
    <property type="molecule type" value="Genomic_DNA"/>
</dbReference>
<gene>
    <name evidence="13 16" type="primary">gmk</name>
    <name evidence="15" type="ORF">B0181_06185</name>
    <name evidence="16" type="ORF">NCTC10293_00569</name>
</gene>
<dbReference type="InterPro" id="IPR020590">
    <property type="entry name" value="Guanylate_kinase_CS"/>
</dbReference>
<sequence>MSAQTQAKGTLFIITAASGTGKTSLVKELLATTDNLKVSISHTTRAPRPGETHGEHYFFVSKDEFLSLIDEGAFLEHANVFDNHYGTSKAAVQSLLDAGTDVILEIDWQGALQVKEKFDDVVMIFILPPSRAALASRLSNRGQDSKEVIEKRLAGAITEMTQHTHFDFVVINDDFATALKELQGIIITERLRTAKQRTRHAAMIADLLTP</sequence>
<evidence type="ECO:0000313" key="17">
    <source>
        <dbReference type="Proteomes" id="UP000190435"/>
    </source>
</evidence>
<accession>A0A1T0A1E1</accession>
<evidence type="ECO:0000256" key="11">
    <source>
        <dbReference type="ARBA" id="ARBA00030128"/>
    </source>
</evidence>
<protein>
    <recommendedName>
        <fullName evidence="5 13">Guanylate kinase</fullName>
        <ecNumber evidence="4 13">2.7.4.8</ecNumber>
    </recommendedName>
    <alternativeName>
        <fullName evidence="11 13">GMP kinase</fullName>
    </alternativeName>
</protein>
<evidence type="ECO:0000256" key="13">
    <source>
        <dbReference type="HAMAP-Rule" id="MF_00328"/>
    </source>
</evidence>
<dbReference type="STRING" id="34060.B0181_06185"/>
<keyword evidence="6 13" id="KW-0963">Cytoplasm</keyword>
<evidence type="ECO:0000313" key="18">
    <source>
        <dbReference type="Proteomes" id="UP000255279"/>
    </source>
</evidence>
<dbReference type="PANTHER" id="PTHR23117">
    <property type="entry name" value="GUANYLATE KINASE-RELATED"/>
    <property type="match status" value="1"/>
</dbReference>
<comment type="catalytic activity">
    <reaction evidence="12 13">
        <text>GMP + ATP = GDP + ADP</text>
        <dbReference type="Rhea" id="RHEA:20780"/>
        <dbReference type="ChEBI" id="CHEBI:30616"/>
        <dbReference type="ChEBI" id="CHEBI:58115"/>
        <dbReference type="ChEBI" id="CHEBI:58189"/>
        <dbReference type="ChEBI" id="CHEBI:456216"/>
        <dbReference type="EC" id="2.7.4.8"/>
    </reaction>
</comment>
<evidence type="ECO:0000256" key="6">
    <source>
        <dbReference type="ARBA" id="ARBA00022490"/>
    </source>
</evidence>
<dbReference type="Gene3D" id="3.40.50.300">
    <property type="entry name" value="P-loop containing nucleotide triphosphate hydrolases"/>
    <property type="match status" value="1"/>
</dbReference>
<evidence type="ECO:0000313" key="16">
    <source>
        <dbReference type="EMBL" id="STZ10239.1"/>
    </source>
</evidence>
<dbReference type="FunFam" id="3.30.63.10:FF:000005">
    <property type="entry name" value="Guanylate kinase"/>
    <property type="match status" value="1"/>
</dbReference>
<evidence type="ECO:0000256" key="8">
    <source>
        <dbReference type="ARBA" id="ARBA00022741"/>
    </source>
</evidence>
<dbReference type="Gene3D" id="3.30.63.10">
    <property type="entry name" value="Guanylate Kinase phosphate binding domain"/>
    <property type="match status" value="1"/>
</dbReference>
<evidence type="ECO:0000259" key="14">
    <source>
        <dbReference type="PROSITE" id="PS50052"/>
    </source>
</evidence>
<dbReference type="Proteomes" id="UP000255279">
    <property type="component" value="Unassembled WGS sequence"/>
</dbReference>
<proteinExistence type="inferred from homology"/>
<organism evidence="15 17">
    <name type="scientific">Moraxella caviae</name>
    <dbReference type="NCBI Taxonomy" id="34060"/>
    <lineage>
        <taxon>Bacteria</taxon>
        <taxon>Pseudomonadati</taxon>
        <taxon>Pseudomonadota</taxon>
        <taxon>Gammaproteobacteria</taxon>
        <taxon>Moraxellales</taxon>
        <taxon>Moraxellaceae</taxon>
        <taxon>Moraxella</taxon>
    </lineage>
</organism>
<keyword evidence="10 13" id="KW-0067">ATP-binding</keyword>
<dbReference type="AlphaFoldDB" id="A0A1T0A1E1"/>
<comment type="subcellular location">
    <subcellularLocation>
        <location evidence="2 13">Cytoplasm</location>
    </subcellularLocation>
</comment>
<evidence type="ECO:0000256" key="7">
    <source>
        <dbReference type="ARBA" id="ARBA00022679"/>
    </source>
</evidence>
<dbReference type="CDD" id="cd00071">
    <property type="entry name" value="GMPK"/>
    <property type="match status" value="1"/>
</dbReference>
<dbReference type="SMART" id="SM00072">
    <property type="entry name" value="GuKc"/>
    <property type="match status" value="1"/>
</dbReference>
<dbReference type="EMBL" id="UGQE01000001">
    <property type="protein sequence ID" value="STZ10239.1"/>
    <property type="molecule type" value="Genomic_DNA"/>
</dbReference>
<dbReference type="InterPro" id="IPR008145">
    <property type="entry name" value="GK/Ca_channel_bsu"/>
</dbReference>
<name>A0A1T0A1E1_9GAMM</name>
<evidence type="ECO:0000256" key="2">
    <source>
        <dbReference type="ARBA" id="ARBA00004496"/>
    </source>
</evidence>
<keyword evidence="9 13" id="KW-0418">Kinase</keyword>
<evidence type="ECO:0000256" key="3">
    <source>
        <dbReference type="ARBA" id="ARBA00005790"/>
    </source>
</evidence>
<keyword evidence="17" id="KW-1185">Reference proteome</keyword>
<dbReference type="PROSITE" id="PS00856">
    <property type="entry name" value="GUANYLATE_KINASE_1"/>
    <property type="match status" value="1"/>
</dbReference>
<reference evidence="15 17" key="1">
    <citation type="submission" date="2017-02" db="EMBL/GenBank/DDBJ databases">
        <title>Draft genome sequence of Moraxella caviae CCUG 355 type strain.</title>
        <authorList>
            <person name="Engstrom-Jakobsson H."/>
            <person name="Salva-Serra F."/>
            <person name="Thorell K."/>
            <person name="Gonzales-Siles L."/>
            <person name="Karlsson R."/>
            <person name="Boulund F."/>
            <person name="Engstrand L."/>
            <person name="Moore E."/>
        </authorList>
    </citation>
    <scope>NUCLEOTIDE SEQUENCE [LARGE SCALE GENOMIC DNA]</scope>
    <source>
        <strain evidence="15 17">CCUG 355</strain>
    </source>
</reference>
<dbReference type="HAMAP" id="MF_00328">
    <property type="entry name" value="Guanylate_kinase"/>
    <property type="match status" value="1"/>
</dbReference>
<feature type="binding site" evidence="13">
    <location>
        <begin position="16"/>
        <end position="23"/>
    </location>
    <ligand>
        <name>ATP</name>
        <dbReference type="ChEBI" id="CHEBI:30616"/>
    </ligand>
</feature>
<keyword evidence="8 13" id="KW-0547">Nucleotide-binding</keyword>